<gene>
    <name evidence="1" type="ORF">CFK37_17955</name>
</gene>
<dbReference type="RefSeq" id="WP_089063163.1">
    <property type="nucleotide sequence ID" value="NZ_CP022315.1"/>
</dbReference>
<organism evidence="1 2">
    <name type="scientific">Virgibacillus phasianinus</name>
    <dbReference type="NCBI Taxonomy" id="2017483"/>
    <lineage>
        <taxon>Bacteria</taxon>
        <taxon>Bacillati</taxon>
        <taxon>Bacillota</taxon>
        <taxon>Bacilli</taxon>
        <taxon>Bacillales</taxon>
        <taxon>Bacillaceae</taxon>
        <taxon>Virgibacillus</taxon>
    </lineage>
</organism>
<reference evidence="1 2" key="1">
    <citation type="submission" date="2017-07" db="EMBL/GenBank/DDBJ databases">
        <title>Virgibacillus sp. LM2416.</title>
        <authorList>
            <person name="Tak E.J."/>
            <person name="Bae J.-W."/>
        </authorList>
    </citation>
    <scope>NUCLEOTIDE SEQUENCE [LARGE SCALE GENOMIC DNA]</scope>
    <source>
        <strain evidence="1 2">LM2416</strain>
    </source>
</reference>
<dbReference type="Pfam" id="PF26325">
    <property type="entry name" value="YhjD"/>
    <property type="match status" value="1"/>
</dbReference>
<dbReference type="OrthoDB" id="2968206at2"/>
<dbReference type="KEGG" id="vil:CFK37_17955"/>
<dbReference type="AlphaFoldDB" id="A0A220U791"/>
<dbReference type="EMBL" id="CP022315">
    <property type="protein sequence ID" value="ASK63905.1"/>
    <property type="molecule type" value="Genomic_DNA"/>
</dbReference>
<dbReference type="Proteomes" id="UP000198312">
    <property type="component" value="Chromosome"/>
</dbReference>
<evidence type="ECO:0000313" key="1">
    <source>
        <dbReference type="EMBL" id="ASK63905.1"/>
    </source>
</evidence>
<proteinExistence type="predicted"/>
<keyword evidence="2" id="KW-1185">Reference proteome</keyword>
<dbReference type="InterPro" id="IPR058600">
    <property type="entry name" value="YhjD-like"/>
</dbReference>
<sequence>MEKTIHDFIILPLALKVFRRDYQAFKVSKVGNVYLDKLDTVIDQLQKDINLVKHQLITVHHIDVKYYGKENGVIKYMCKKNNEPGIVEFTPMELKELTGKVMRVYLYGDKSVEFEHKERAWE</sequence>
<protein>
    <submittedName>
        <fullName evidence="1">Uncharacterized protein</fullName>
    </submittedName>
</protein>
<name>A0A220U791_9BACI</name>
<accession>A0A220U791</accession>
<evidence type="ECO:0000313" key="2">
    <source>
        <dbReference type="Proteomes" id="UP000198312"/>
    </source>
</evidence>